<dbReference type="Proteomes" id="UP000182932">
    <property type="component" value="Unassembled WGS sequence"/>
</dbReference>
<keyword evidence="1" id="KW-0812">Transmembrane</keyword>
<evidence type="ECO:0008006" key="4">
    <source>
        <dbReference type="Google" id="ProtNLM"/>
    </source>
</evidence>
<reference evidence="2 3" key="1">
    <citation type="submission" date="2016-10" db="EMBL/GenBank/DDBJ databases">
        <authorList>
            <person name="Varghese N."/>
            <person name="Submissions S."/>
        </authorList>
    </citation>
    <scope>NUCLEOTIDE SEQUENCE [LARGE SCALE GENOMIC DNA]</scope>
    <source>
        <strain evidence="2 3">FF3</strain>
    </source>
</reference>
<sequence>MPNAMILMALLGKLAERRFPEIAPLKRNIALGLVTSVIMQSLVAAISAGTVVGFADGDLFRQAWATAFVTAFPVGLALALLLTTLIKPGLESFLRR</sequence>
<keyword evidence="1" id="KW-0472">Membrane</keyword>
<gene>
    <name evidence="2" type="ORF">SAMN04487940_11383</name>
</gene>
<proteinExistence type="predicted"/>
<accession>A0A975WCE9</accession>
<organism evidence="2 3">
    <name type="scientific">Marinovum algicola</name>
    <dbReference type="NCBI Taxonomy" id="42444"/>
    <lineage>
        <taxon>Bacteria</taxon>
        <taxon>Pseudomonadati</taxon>
        <taxon>Pseudomonadota</taxon>
        <taxon>Alphaproteobacteria</taxon>
        <taxon>Rhodobacterales</taxon>
        <taxon>Roseobacteraceae</taxon>
        <taxon>Marinovum</taxon>
    </lineage>
</organism>
<keyword evidence="3" id="KW-1185">Reference proteome</keyword>
<feature type="transmembrane region" description="Helical" evidence="1">
    <location>
        <begin position="64"/>
        <end position="86"/>
    </location>
</feature>
<feature type="transmembrane region" description="Helical" evidence="1">
    <location>
        <begin position="29"/>
        <end position="52"/>
    </location>
</feature>
<evidence type="ECO:0000313" key="3">
    <source>
        <dbReference type="Proteomes" id="UP000182932"/>
    </source>
</evidence>
<evidence type="ECO:0000313" key="2">
    <source>
        <dbReference type="EMBL" id="SEJ90521.1"/>
    </source>
</evidence>
<dbReference type="AlphaFoldDB" id="A0A975WCE9"/>
<dbReference type="EMBL" id="FNYY01000013">
    <property type="protein sequence ID" value="SEJ90521.1"/>
    <property type="molecule type" value="Genomic_DNA"/>
</dbReference>
<keyword evidence="1" id="KW-1133">Transmembrane helix</keyword>
<protein>
    <recommendedName>
        <fullName evidence="4">DUF2798 domain-containing protein</fullName>
    </recommendedName>
</protein>
<comment type="caution">
    <text evidence="2">The sequence shown here is derived from an EMBL/GenBank/DDBJ whole genome shotgun (WGS) entry which is preliminary data.</text>
</comment>
<name>A0A975WCE9_9RHOB</name>
<evidence type="ECO:0000256" key="1">
    <source>
        <dbReference type="SAM" id="Phobius"/>
    </source>
</evidence>